<dbReference type="InterPro" id="IPR025296">
    <property type="entry name" value="DUF4158"/>
</dbReference>
<dbReference type="GO" id="GO:0004803">
    <property type="term" value="F:transposase activity"/>
    <property type="evidence" value="ECO:0007669"/>
    <property type="project" value="InterPro"/>
</dbReference>
<dbReference type="Pfam" id="PF13700">
    <property type="entry name" value="DUF4158"/>
    <property type="match status" value="1"/>
</dbReference>
<reference evidence="8" key="2">
    <citation type="journal article" date="2024" name="Toxins">
        <title>Genome Sequence Analysis of Native Xenorhabdus Strains Isolated from Entomopathogenic Nematodes in Argentina.</title>
        <authorList>
            <person name="Palma L."/>
            <person name="Frizzo L."/>
            <person name="Kaiser S."/>
            <person name="Berry C."/>
            <person name="Caballero P."/>
            <person name="Bode H.B."/>
            <person name="Del Valle E.E."/>
        </authorList>
    </citation>
    <scope>NUCLEOTIDE SEQUENCE</scope>
    <source>
        <strain evidence="8">M</strain>
    </source>
</reference>
<dbReference type="NCBIfam" id="NF033527">
    <property type="entry name" value="transpos_Tn3"/>
    <property type="match status" value="1"/>
</dbReference>
<keyword evidence="5" id="KW-0175">Coiled coil</keyword>
<gene>
    <name evidence="8" type="ORF">ID854_00100</name>
</gene>
<evidence type="ECO:0000259" key="6">
    <source>
        <dbReference type="Pfam" id="PF01526"/>
    </source>
</evidence>
<evidence type="ECO:0000256" key="5">
    <source>
        <dbReference type="SAM" id="Coils"/>
    </source>
</evidence>
<keyword evidence="3" id="KW-0238">DNA-binding</keyword>
<feature type="domain" description="Tn3 transposase DDE" evidence="6">
    <location>
        <begin position="582"/>
        <end position="968"/>
    </location>
</feature>
<dbReference type="InterPro" id="IPR002513">
    <property type="entry name" value="Tn3_Tnp_DDE_dom"/>
</dbReference>
<evidence type="ECO:0000256" key="2">
    <source>
        <dbReference type="ARBA" id="ARBA00022578"/>
    </source>
</evidence>
<organism evidence="8">
    <name type="scientific">Xenorhabdus szentirmaii</name>
    <dbReference type="NCBI Taxonomy" id="290112"/>
    <lineage>
        <taxon>Bacteria</taxon>
        <taxon>Pseudomonadati</taxon>
        <taxon>Pseudomonadota</taxon>
        <taxon>Gammaproteobacteria</taxon>
        <taxon>Enterobacterales</taxon>
        <taxon>Morganellaceae</taxon>
        <taxon>Xenorhabdus</taxon>
    </lineage>
</organism>
<keyword evidence="4" id="KW-0233">DNA recombination</keyword>
<comment type="caution">
    <text evidence="8">The sequence shown here is derived from an EMBL/GenBank/DDBJ whole genome shotgun (WGS) entry which is preliminary data.</text>
</comment>
<comment type="similarity">
    <text evidence="1">Belongs to the transposase 7 family.</text>
</comment>
<reference evidence="8" key="1">
    <citation type="submission" date="2020-09" db="EMBL/GenBank/DDBJ databases">
        <authorList>
            <person name="Palma L."/>
            <person name="Caballero P."/>
            <person name="Berry C."/>
            <person name="Del Valle E."/>
        </authorList>
    </citation>
    <scope>NUCLEOTIDE SEQUENCE</scope>
    <source>
        <strain evidence="8">M</strain>
    </source>
</reference>
<evidence type="ECO:0000259" key="7">
    <source>
        <dbReference type="Pfam" id="PF13700"/>
    </source>
</evidence>
<accession>A0AAW3YP58</accession>
<protein>
    <submittedName>
        <fullName evidence="8">Tn3 family transposase</fullName>
    </submittedName>
</protein>
<feature type="coiled-coil region" evidence="5">
    <location>
        <begin position="296"/>
        <end position="323"/>
    </location>
</feature>
<dbReference type="AlphaFoldDB" id="A0AAW3YP58"/>
<proteinExistence type="inferred from homology"/>
<feature type="domain" description="DUF4158" evidence="7">
    <location>
        <begin position="2"/>
        <end position="165"/>
    </location>
</feature>
<dbReference type="GO" id="GO:0006313">
    <property type="term" value="P:DNA transposition"/>
    <property type="evidence" value="ECO:0007669"/>
    <property type="project" value="InterPro"/>
</dbReference>
<evidence type="ECO:0000313" key="8">
    <source>
        <dbReference type="EMBL" id="MBD2798904.1"/>
    </source>
</evidence>
<evidence type="ECO:0000256" key="1">
    <source>
        <dbReference type="ARBA" id="ARBA00009402"/>
    </source>
</evidence>
<sequence length="988" mass="113496">MTSVDRTAYPHFNKSLSQKELASCYALSDNELTFIRQNTRSQHSQLNLAIRLKTRQHLGYFITFSQIPFSVVQFIATQLNLPENFRLIPERRDRKATYRYKILSRQYLDSHLFTQQARQNIVSLIHQSAYTMSDPADLINVALEYLSKKNIELPAFSTLKRLASHERQLVHNELYLQITQSLTIPQQNTLDALLLIKEGELTTRFTWVKQTPGPATLQHFRLWADRLALLDNIIDPRSFFHGVAYTKIRQFAAEATAYAIGDMRGIRNKPKLYTLLLSLLFLTQSTTRDEVITTFLRRMKRVVHSAQEKLRIMQEKHRETEEHLIMLLGAVLQYSPETDTDEALGKHVRKIMTAQGGLAALSSLVNEVTACHNNNYLPFLWKFHTVNRSVIFQLLNVIQLHSSTQDCSLINALAYVCQHQKTRKPKIPADVDIHFASQRWHAFVCIKENGHPFFNRRALEVCVFLHLAEALQCGDIYVEYSNEYADYRAQLLPWEACQERLSAYCQSLSLPDSGPAFITALQKQLVLAAEKTDNDFPDNSEFSIDDEGIPHLKRAGTSSTPEELEQFKKAIYDRMPERHLLDILRDVQHWTRYHKHFGPASGASPKLSDPARGYLFTVFGFGCNLGTSQTASHAPGNINRQTLRRINTQHTNAAKLQSALEEIIENYARFDLPSFWGKRNVAIADGTHMELRKNNLLGEQHIRYGGYGGIAYHHISSEYIALFSHFIACGVWEAVYILDALLLNKSVYQPDTLHADTQGQSEPVFALAYLLGIKLFPRMRNWNDVVFYRPSNDAKYKHIDKLFTKTVDWGLIQTHWQDLIQVVLSIQAGRVLPSMLLRKLNSNNRQNKLYRAFRELGRVVRTLFLLRYLSESDFRQTIRAETTKIESYNDFLDWITFGGQIIKSGDPVEQAKQVKYSDIIANAIMLRNVSDLTEILTKVSDDGHKITPEQVAALSPYIRDHIRRFGRYDVDMTIFPPELNPKPIPIGV</sequence>
<keyword evidence="2" id="KW-0815">Transposition</keyword>
<dbReference type="EMBL" id="JACXBF010000010">
    <property type="protein sequence ID" value="MBD2798904.1"/>
    <property type="molecule type" value="Genomic_DNA"/>
</dbReference>
<dbReference type="RefSeq" id="WP_323868140.1">
    <property type="nucleotide sequence ID" value="NZ_JACXBF010000010.1"/>
</dbReference>
<name>A0AAW3YP58_9GAMM</name>
<dbReference type="Proteomes" id="UP001193920">
    <property type="component" value="Unassembled WGS sequence"/>
</dbReference>
<evidence type="ECO:0000256" key="4">
    <source>
        <dbReference type="ARBA" id="ARBA00023172"/>
    </source>
</evidence>
<dbReference type="GO" id="GO:0003677">
    <property type="term" value="F:DNA binding"/>
    <property type="evidence" value="ECO:0007669"/>
    <property type="project" value="UniProtKB-KW"/>
</dbReference>
<dbReference type="Pfam" id="PF01526">
    <property type="entry name" value="DDE_Tnp_Tn3"/>
    <property type="match status" value="1"/>
</dbReference>
<dbReference type="InterPro" id="IPR047653">
    <property type="entry name" value="Tn3-like_transpos"/>
</dbReference>
<evidence type="ECO:0000256" key="3">
    <source>
        <dbReference type="ARBA" id="ARBA00023125"/>
    </source>
</evidence>